<gene>
    <name evidence="6" type="ORF">A9A59_2477</name>
</gene>
<dbReference type="PRINTS" id="PR00039">
    <property type="entry name" value="HTHLYSR"/>
</dbReference>
<evidence type="ECO:0000256" key="2">
    <source>
        <dbReference type="ARBA" id="ARBA00023015"/>
    </source>
</evidence>
<dbReference type="SUPFAM" id="SSF46785">
    <property type="entry name" value="Winged helix' DNA-binding domain"/>
    <property type="match status" value="1"/>
</dbReference>
<sequence>MELAQLEAFIQVAHHRSFSRAAEALFLTQPSVTARIQSLERELGERLFERTGRSVTLTDAGRAFMPHAQRALTAVQEGTDAIEAVRHGEVGTIRIGASTSIATYVLPRILKKFREVRPRVHIHLATGQTEDIIDSLLAGEFHVAVTRLAQHPEIQSLHLYNDDLALVVPADHPFAQKGKVSIAEAARQPFLFFERGSSYHSLVYSMFLRAGVVPESVMELDDMETTKHMVEAGLGVAILPVVSFERERERGTLARVEIREMEQPAQREVGVHILRNRILAPPIHEFLRILTQEFGIENTLLAAPARP</sequence>
<dbReference type="RefSeq" id="WP_098504541.1">
    <property type="nucleotide sequence ID" value="NZ_PDJQ01000001.1"/>
</dbReference>
<keyword evidence="7" id="KW-1185">Reference proteome</keyword>
<dbReference type="PROSITE" id="PS50931">
    <property type="entry name" value="HTH_LYSR"/>
    <property type="match status" value="1"/>
</dbReference>
<keyword evidence="4" id="KW-0804">Transcription</keyword>
<evidence type="ECO:0000256" key="4">
    <source>
        <dbReference type="ARBA" id="ARBA00023163"/>
    </source>
</evidence>
<dbReference type="InterPro" id="IPR036390">
    <property type="entry name" value="WH_DNA-bd_sf"/>
</dbReference>
<comment type="similarity">
    <text evidence="1">Belongs to the LysR transcriptional regulatory family.</text>
</comment>
<evidence type="ECO:0000256" key="3">
    <source>
        <dbReference type="ARBA" id="ARBA00023125"/>
    </source>
</evidence>
<dbReference type="PANTHER" id="PTHR30126">
    <property type="entry name" value="HTH-TYPE TRANSCRIPTIONAL REGULATOR"/>
    <property type="match status" value="1"/>
</dbReference>
<dbReference type="Gene3D" id="3.40.190.290">
    <property type="match status" value="1"/>
</dbReference>
<name>A0A2A9HJA1_TEPT2</name>
<dbReference type="SUPFAM" id="SSF53850">
    <property type="entry name" value="Periplasmic binding protein-like II"/>
    <property type="match status" value="1"/>
</dbReference>
<protein>
    <submittedName>
        <fullName evidence="6">DNA-binding transcriptional LysR family regulator</fullName>
    </submittedName>
</protein>
<evidence type="ECO:0000256" key="1">
    <source>
        <dbReference type="ARBA" id="ARBA00009437"/>
    </source>
</evidence>
<dbReference type="GO" id="GO:0000976">
    <property type="term" value="F:transcription cis-regulatory region binding"/>
    <property type="evidence" value="ECO:0007669"/>
    <property type="project" value="TreeGrafter"/>
</dbReference>
<dbReference type="InterPro" id="IPR000847">
    <property type="entry name" value="LysR_HTH_N"/>
</dbReference>
<evidence type="ECO:0000259" key="5">
    <source>
        <dbReference type="PROSITE" id="PS50931"/>
    </source>
</evidence>
<dbReference type="EMBL" id="PDJQ01000001">
    <property type="protein sequence ID" value="PFG75210.1"/>
    <property type="molecule type" value="Genomic_DNA"/>
</dbReference>
<dbReference type="Pfam" id="PF00126">
    <property type="entry name" value="HTH_1"/>
    <property type="match status" value="1"/>
</dbReference>
<dbReference type="PANTHER" id="PTHR30126:SF40">
    <property type="entry name" value="HTH-TYPE TRANSCRIPTIONAL REGULATOR GLTR"/>
    <property type="match status" value="1"/>
</dbReference>
<dbReference type="AlphaFoldDB" id="A0A2A9HJA1"/>
<dbReference type="Gene3D" id="1.10.10.10">
    <property type="entry name" value="Winged helix-like DNA-binding domain superfamily/Winged helix DNA-binding domain"/>
    <property type="match status" value="1"/>
</dbReference>
<keyword evidence="3 6" id="KW-0238">DNA-binding</keyword>
<proteinExistence type="inferred from homology"/>
<comment type="caution">
    <text evidence="6">The sequence shown here is derived from an EMBL/GenBank/DDBJ whole genome shotgun (WGS) entry which is preliminary data.</text>
</comment>
<dbReference type="CDD" id="cd05466">
    <property type="entry name" value="PBP2_LTTR_substrate"/>
    <property type="match status" value="1"/>
</dbReference>
<evidence type="ECO:0000313" key="6">
    <source>
        <dbReference type="EMBL" id="PFG75210.1"/>
    </source>
</evidence>
<accession>A0A2A9HJA1</accession>
<feature type="domain" description="HTH lysR-type" evidence="5">
    <location>
        <begin position="1"/>
        <end position="58"/>
    </location>
</feature>
<organism evidence="6 7">
    <name type="scientific">Tepidiforma thermophila (strain KCTC 52669 / CGMCC 1.13589 / G233)</name>
    <dbReference type="NCBI Taxonomy" id="2761530"/>
    <lineage>
        <taxon>Bacteria</taxon>
        <taxon>Bacillati</taxon>
        <taxon>Chloroflexota</taxon>
        <taxon>Tepidiformia</taxon>
        <taxon>Tepidiformales</taxon>
        <taxon>Tepidiformaceae</taxon>
        <taxon>Tepidiforma</taxon>
    </lineage>
</organism>
<dbReference type="InterPro" id="IPR036388">
    <property type="entry name" value="WH-like_DNA-bd_sf"/>
</dbReference>
<evidence type="ECO:0000313" key="7">
    <source>
        <dbReference type="Proteomes" id="UP000223071"/>
    </source>
</evidence>
<dbReference type="InterPro" id="IPR005119">
    <property type="entry name" value="LysR_subst-bd"/>
</dbReference>
<dbReference type="Proteomes" id="UP000223071">
    <property type="component" value="Unassembled WGS sequence"/>
</dbReference>
<dbReference type="GO" id="GO:0003700">
    <property type="term" value="F:DNA-binding transcription factor activity"/>
    <property type="evidence" value="ECO:0007669"/>
    <property type="project" value="InterPro"/>
</dbReference>
<reference evidence="6 7" key="1">
    <citation type="submission" date="2017-09" db="EMBL/GenBank/DDBJ databases">
        <title>Sequencing the genomes of two abundant thermophiles in Great Basin hot springs: Thermocrinis jamiesonii and novel Chloroflexi Thermoflexus hugenholtzii.</title>
        <authorList>
            <person name="Hedlund B."/>
        </authorList>
    </citation>
    <scope>NUCLEOTIDE SEQUENCE [LARGE SCALE GENOMIC DNA]</scope>
    <source>
        <strain evidence="6 7">G233</strain>
    </source>
</reference>
<dbReference type="Pfam" id="PF03466">
    <property type="entry name" value="LysR_substrate"/>
    <property type="match status" value="1"/>
</dbReference>
<keyword evidence="2" id="KW-0805">Transcription regulation</keyword>
<dbReference type="FunFam" id="1.10.10.10:FF:000001">
    <property type="entry name" value="LysR family transcriptional regulator"/>
    <property type="match status" value="1"/>
</dbReference>